<accession>A0A9Q5N691</accession>
<protein>
    <recommendedName>
        <fullName evidence="2">Pyridoxamine 5'-phosphate oxidase Alr4036 family FMN-binding domain-containing protein</fullName>
    </recommendedName>
</protein>
<sequence>MEGLSRINAALSTTTIWYMHAGQRLATLASHFKTARKLNQQGIHLMATEGAVPRWQRVIDEALQGDQNANVYQYATLESNSVLGGTSPRVRTVVHRAFLTPRSPAHPILLTTTDVRTSKATQLAENTHVELAWLLPKAQAQIRILGNAYIHPSPDFLLNGADSISGEEKRTIENAVAKLQSAFPAKELGGEGFDWEKERIERFDAAGGHMRASWARPVPGSRLIDPGDAKESPETLPKSDETGDKKELVATALKNFALVIIDPLEVDYVEVGVMPNRRTRFFRESAGEGGWKEEALVP</sequence>
<comment type="caution">
    <text evidence="3">The sequence shown here is derived from an EMBL/GenBank/DDBJ whole genome shotgun (WGS) entry which is preliminary data.</text>
</comment>
<reference evidence="3" key="1">
    <citation type="submission" date="2016-06" db="EMBL/GenBank/DDBJ databases">
        <title>Draft Genome sequence of the fungus Inonotus baumii.</title>
        <authorList>
            <person name="Zhu H."/>
            <person name="Lin W."/>
        </authorList>
    </citation>
    <scope>NUCLEOTIDE SEQUENCE</scope>
    <source>
        <strain evidence="3">821</strain>
    </source>
</reference>
<dbReference type="InterPro" id="IPR024624">
    <property type="entry name" value="Pyridox_Oxase_Alr4036_FMN-bd"/>
</dbReference>
<dbReference type="PANTHER" id="PTHR28243">
    <property type="entry name" value="AGL049CP"/>
    <property type="match status" value="1"/>
</dbReference>
<evidence type="ECO:0000313" key="4">
    <source>
        <dbReference type="Proteomes" id="UP000757232"/>
    </source>
</evidence>
<dbReference type="PANTHER" id="PTHR28243:SF1">
    <property type="entry name" value="PYRIDOXAMINE 5'-PHOSPHATE OXIDASE ALR4036 FAMILY FMN-BINDING DOMAIN-CONTAINING PROTEIN"/>
    <property type="match status" value="1"/>
</dbReference>
<dbReference type="EMBL" id="LNZH02000166">
    <property type="protein sequence ID" value="OCB89010.1"/>
    <property type="molecule type" value="Genomic_DNA"/>
</dbReference>
<dbReference type="GO" id="GO:0010181">
    <property type="term" value="F:FMN binding"/>
    <property type="evidence" value="ECO:0007669"/>
    <property type="project" value="InterPro"/>
</dbReference>
<dbReference type="AlphaFoldDB" id="A0A9Q5N691"/>
<feature type="domain" description="Pyridoxamine 5'-phosphate oxidase Alr4036 family FMN-binding" evidence="2">
    <location>
        <begin position="53"/>
        <end position="151"/>
    </location>
</feature>
<proteinExistence type="predicted"/>
<evidence type="ECO:0000256" key="1">
    <source>
        <dbReference type="SAM" id="MobiDB-lite"/>
    </source>
</evidence>
<dbReference type="Gene3D" id="2.30.110.10">
    <property type="entry name" value="Electron Transport, Fmn-binding Protein, Chain A"/>
    <property type="match status" value="1"/>
</dbReference>
<feature type="region of interest" description="Disordered" evidence="1">
    <location>
        <begin position="216"/>
        <end position="243"/>
    </location>
</feature>
<dbReference type="InterPro" id="IPR012349">
    <property type="entry name" value="Split_barrel_FMN-bd"/>
</dbReference>
<dbReference type="SUPFAM" id="SSF50475">
    <property type="entry name" value="FMN-binding split barrel"/>
    <property type="match status" value="1"/>
</dbReference>
<feature type="compositionally biased region" description="Basic and acidic residues" evidence="1">
    <location>
        <begin position="225"/>
        <end position="243"/>
    </location>
</feature>
<dbReference type="Pfam" id="PF12766">
    <property type="entry name" value="Pyridox_oxase_2"/>
    <property type="match status" value="1"/>
</dbReference>
<gene>
    <name evidence="3" type="ORF">A7U60_g3817</name>
</gene>
<name>A0A9Q5N691_SANBA</name>
<evidence type="ECO:0000313" key="3">
    <source>
        <dbReference type="EMBL" id="OCB89010.1"/>
    </source>
</evidence>
<dbReference type="Proteomes" id="UP000757232">
    <property type="component" value="Unassembled WGS sequence"/>
</dbReference>
<dbReference type="OrthoDB" id="434253at2759"/>
<organism evidence="3 4">
    <name type="scientific">Sanghuangporus baumii</name>
    <name type="common">Phellinus baumii</name>
    <dbReference type="NCBI Taxonomy" id="108892"/>
    <lineage>
        <taxon>Eukaryota</taxon>
        <taxon>Fungi</taxon>
        <taxon>Dikarya</taxon>
        <taxon>Basidiomycota</taxon>
        <taxon>Agaricomycotina</taxon>
        <taxon>Agaricomycetes</taxon>
        <taxon>Hymenochaetales</taxon>
        <taxon>Hymenochaetaceae</taxon>
        <taxon>Sanghuangporus</taxon>
    </lineage>
</organism>
<evidence type="ECO:0000259" key="2">
    <source>
        <dbReference type="Pfam" id="PF12766"/>
    </source>
</evidence>
<keyword evidence="4" id="KW-1185">Reference proteome</keyword>